<dbReference type="InterPro" id="IPR043128">
    <property type="entry name" value="Rev_trsase/Diguanyl_cyclase"/>
</dbReference>
<dbReference type="InterPro" id="IPR050469">
    <property type="entry name" value="Diguanylate_Cyclase"/>
</dbReference>
<feature type="compositionally biased region" description="Basic and acidic residues" evidence="2">
    <location>
        <begin position="573"/>
        <end position="584"/>
    </location>
</feature>
<keyword evidence="6" id="KW-0548">Nucleotidyltransferase</keyword>
<proteinExistence type="predicted"/>
<feature type="transmembrane region" description="Helical" evidence="3">
    <location>
        <begin position="268"/>
        <end position="288"/>
    </location>
</feature>
<feature type="signal peptide" evidence="4">
    <location>
        <begin position="1"/>
        <end position="36"/>
    </location>
</feature>
<reference evidence="6 7" key="1">
    <citation type="journal article" date="2016" name="Int. J. Syst. Evol. Microbiol.">
        <title>Lysobacter erysipheiresistens sp. nov., an antagonist of powdery mildew, isolated from tobacco-cultivated soil.</title>
        <authorList>
            <person name="Xie B."/>
            <person name="Li T."/>
            <person name="Lin X."/>
            <person name="Wang C.J."/>
            <person name="Chen Y.J."/>
            <person name="Liu W.J."/>
            <person name="Zhao Z.W."/>
        </authorList>
    </citation>
    <scope>NUCLEOTIDE SEQUENCE [LARGE SCALE GENOMIC DNA]</scope>
    <source>
        <strain evidence="6 7">RS-LYSO-3</strain>
    </source>
</reference>
<dbReference type="PANTHER" id="PTHR45138">
    <property type="entry name" value="REGULATORY COMPONENTS OF SENSORY TRANSDUCTION SYSTEM"/>
    <property type="match status" value="1"/>
</dbReference>
<feature type="transmembrane region" description="Helical" evidence="3">
    <location>
        <begin position="353"/>
        <end position="371"/>
    </location>
</feature>
<dbReference type="Proteomes" id="UP001355056">
    <property type="component" value="Unassembled WGS sequence"/>
</dbReference>
<dbReference type="CDD" id="cd01949">
    <property type="entry name" value="GGDEF"/>
    <property type="match status" value="1"/>
</dbReference>
<organism evidence="6 7">
    <name type="scientific">Novilysobacter erysipheiresistens</name>
    <dbReference type="NCBI Taxonomy" id="1749332"/>
    <lineage>
        <taxon>Bacteria</taxon>
        <taxon>Pseudomonadati</taxon>
        <taxon>Pseudomonadota</taxon>
        <taxon>Gammaproteobacteria</taxon>
        <taxon>Lysobacterales</taxon>
        <taxon>Lysobacteraceae</taxon>
        <taxon>Novilysobacter</taxon>
    </lineage>
</organism>
<evidence type="ECO:0000256" key="3">
    <source>
        <dbReference type="SAM" id="Phobius"/>
    </source>
</evidence>
<dbReference type="InterPro" id="IPR000160">
    <property type="entry name" value="GGDEF_dom"/>
</dbReference>
<feature type="region of interest" description="Disordered" evidence="2">
    <location>
        <begin position="571"/>
        <end position="597"/>
    </location>
</feature>
<sequence length="597" mass="64364">MGTPLGLWKQPACRCRAWGGLAVLVAAMVLPSLAFAASVPPTTVRTAVDAGPPAAAIPIADVVVARLDSDPVPARIIAGEFDDSFLTRPDAVIRETEQSPRWWRITVGHAMAAELRPQLVVQAPYLTLVEAWAPGKALPIRRAMIGRDADLTFSTRALVVPMTAGLAAGDVIYLRVHALGAVPMPVSIEPLARVHRADLVHVAWRTAILVSLALLALLALGFWWGIGERSYGYLLLTLLAQGAFFAISGGEVRMLPGLAEIAGGDLRIVRLFGLVAALSSLVFLIHYLDLRVRQPRLTRVLVGCGAVLMLLALATLAGSANWIAIVANATLLVATGAVLWAAIMGSLQRQRSAYFVLLSWLPMLALLFVRIGELYGLWLAPAWVGHAFPASFVLSGLVIMIGLSDSLLQLRRDRDRVSRLARFDALTGAMSRPALEARLEACVAEAHERGVALSLVFFDVDRFKRINDDYGHQVGDSCLKIVVMRTRNRLRTYDMIGRWGGDEMVVVLPDTRLGEALGVAENLRSAINCRPLSIDGNLFEASISLGVAELAAGETAEHLLERADAALYSSKSAGRDRVTGHDPRVTGSHPRFVATPK</sequence>
<evidence type="ECO:0000259" key="5">
    <source>
        <dbReference type="PROSITE" id="PS50887"/>
    </source>
</evidence>
<evidence type="ECO:0000256" key="4">
    <source>
        <dbReference type="SAM" id="SignalP"/>
    </source>
</evidence>
<dbReference type="PROSITE" id="PS50887">
    <property type="entry name" value="GGDEF"/>
    <property type="match status" value="1"/>
</dbReference>
<evidence type="ECO:0000313" key="7">
    <source>
        <dbReference type="Proteomes" id="UP001355056"/>
    </source>
</evidence>
<comment type="caution">
    <text evidence="6">The sequence shown here is derived from an EMBL/GenBank/DDBJ whole genome shotgun (WGS) entry which is preliminary data.</text>
</comment>
<dbReference type="Pfam" id="PF00990">
    <property type="entry name" value="GGDEF"/>
    <property type="match status" value="1"/>
</dbReference>
<protein>
    <recommendedName>
        <fullName evidence="1">diguanylate cyclase</fullName>
        <ecNumber evidence="1">2.7.7.65</ecNumber>
    </recommendedName>
</protein>
<keyword evidence="3" id="KW-1133">Transmembrane helix</keyword>
<feature type="transmembrane region" description="Helical" evidence="3">
    <location>
        <begin position="383"/>
        <end position="404"/>
    </location>
</feature>
<feature type="chain" id="PRO_5045058377" description="diguanylate cyclase" evidence="4">
    <location>
        <begin position="37"/>
        <end position="597"/>
    </location>
</feature>
<feature type="transmembrane region" description="Helical" evidence="3">
    <location>
        <begin position="202"/>
        <end position="224"/>
    </location>
</feature>
<evidence type="ECO:0000313" key="6">
    <source>
        <dbReference type="EMBL" id="MEG3183219.1"/>
    </source>
</evidence>
<feature type="domain" description="GGDEF" evidence="5">
    <location>
        <begin position="451"/>
        <end position="583"/>
    </location>
</feature>
<dbReference type="InterPro" id="IPR029787">
    <property type="entry name" value="Nucleotide_cyclase"/>
</dbReference>
<dbReference type="InterPro" id="IPR011623">
    <property type="entry name" value="7TMR_DISM_rcpt_extracell_dom1"/>
</dbReference>
<evidence type="ECO:0000256" key="2">
    <source>
        <dbReference type="SAM" id="MobiDB-lite"/>
    </source>
</evidence>
<name>A0ABU7YWA3_9GAMM</name>
<dbReference type="PANTHER" id="PTHR45138:SF24">
    <property type="entry name" value="DIGUANYLATE CYCLASE DGCC-RELATED"/>
    <property type="match status" value="1"/>
</dbReference>
<dbReference type="SMART" id="SM00267">
    <property type="entry name" value="GGDEF"/>
    <property type="match status" value="1"/>
</dbReference>
<dbReference type="GO" id="GO:0052621">
    <property type="term" value="F:diguanylate cyclase activity"/>
    <property type="evidence" value="ECO:0007669"/>
    <property type="project" value="UniProtKB-EC"/>
</dbReference>
<keyword evidence="3" id="KW-0812">Transmembrane</keyword>
<gene>
    <name evidence="6" type="ORF">SNE34_04220</name>
</gene>
<keyword evidence="3" id="KW-0472">Membrane</keyword>
<accession>A0ABU7YWA3</accession>
<keyword evidence="6" id="KW-0808">Transferase</keyword>
<feature type="transmembrane region" description="Helical" evidence="3">
    <location>
        <begin position="322"/>
        <end position="341"/>
    </location>
</feature>
<dbReference type="EMBL" id="JAXGFP010000002">
    <property type="protein sequence ID" value="MEG3183219.1"/>
    <property type="molecule type" value="Genomic_DNA"/>
</dbReference>
<keyword evidence="4" id="KW-0732">Signal</keyword>
<dbReference type="Gene3D" id="3.30.70.270">
    <property type="match status" value="1"/>
</dbReference>
<dbReference type="EC" id="2.7.7.65" evidence="1"/>
<keyword evidence="7" id="KW-1185">Reference proteome</keyword>
<feature type="transmembrane region" description="Helical" evidence="3">
    <location>
        <begin position="300"/>
        <end position="316"/>
    </location>
</feature>
<dbReference type="Pfam" id="PF07695">
    <property type="entry name" value="7TMR-DISM_7TM"/>
    <property type="match status" value="1"/>
</dbReference>
<feature type="transmembrane region" description="Helical" evidence="3">
    <location>
        <begin position="231"/>
        <end position="248"/>
    </location>
</feature>
<dbReference type="SUPFAM" id="SSF55073">
    <property type="entry name" value="Nucleotide cyclase"/>
    <property type="match status" value="1"/>
</dbReference>
<dbReference type="NCBIfam" id="TIGR00254">
    <property type="entry name" value="GGDEF"/>
    <property type="match status" value="1"/>
</dbReference>
<evidence type="ECO:0000256" key="1">
    <source>
        <dbReference type="ARBA" id="ARBA00012528"/>
    </source>
</evidence>
<dbReference type="RefSeq" id="WP_332615025.1">
    <property type="nucleotide sequence ID" value="NZ_JAXGFP010000002.1"/>
</dbReference>